<dbReference type="PANTHER" id="PTHR28366">
    <property type="entry name" value="CHROMOSOME 1 OPEN READING FRAME 131"/>
    <property type="match status" value="1"/>
</dbReference>
<evidence type="ECO:0000313" key="3">
    <source>
        <dbReference type="Proteomes" id="UP000694388"/>
    </source>
</evidence>
<reference evidence="2" key="1">
    <citation type="submission" date="2025-08" db="UniProtKB">
        <authorList>
            <consortium name="Ensembl"/>
        </authorList>
    </citation>
    <scope>IDENTIFICATION</scope>
</reference>
<sequence>MASDLEDASDRRARVVEKEEKINLKYLRHSLSKYNDKLLGSHDDTSLSCGRHEEMKKNKLRQLENGHGADEEGQVSSCRFPSRHGQKFDRFHQDETPPPGSFADGSRHRMSKHLRDLWTLSQDVVAENQRNAKCCTPPMDANVLTKPKTDALHVVEDGTKVVGHRQPGKRHVEVVVFRDPLKRKKTPFLHRPIQLDEDSNMKTDKEKRQGSFNLAEAKLEIQRFAIMGYSKEKRRECERDRAIRLGARMQQMDPQLLKMNKKRKPAAKNGRKWTSKNNLGNDGMLGKFNGGMLVMSTQVMDRVKRRVHQ</sequence>
<dbReference type="InterPro" id="IPR052852">
    <property type="entry name" value="SSU_Processome_Comp"/>
</dbReference>
<organism evidence="2 3">
    <name type="scientific">Eptatretus burgeri</name>
    <name type="common">Inshore hagfish</name>
    <dbReference type="NCBI Taxonomy" id="7764"/>
    <lineage>
        <taxon>Eukaryota</taxon>
        <taxon>Metazoa</taxon>
        <taxon>Chordata</taxon>
        <taxon>Craniata</taxon>
        <taxon>Vertebrata</taxon>
        <taxon>Cyclostomata</taxon>
        <taxon>Myxini</taxon>
        <taxon>Myxiniformes</taxon>
        <taxon>Myxinidae</taxon>
        <taxon>Eptatretinae</taxon>
        <taxon>Eptatretus</taxon>
    </lineage>
</organism>
<dbReference type="PANTHER" id="PTHR28366:SF1">
    <property type="entry name" value="CHROMOSOME 1 OPEN READING FRAME 131"/>
    <property type="match status" value="1"/>
</dbReference>
<feature type="region of interest" description="Disordered" evidence="1">
    <location>
        <begin position="260"/>
        <end position="281"/>
    </location>
</feature>
<dbReference type="InterPro" id="IPR027973">
    <property type="entry name" value="FSAF1-like"/>
</dbReference>
<feature type="compositionally biased region" description="Basic and acidic residues" evidence="1">
    <location>
        <begin position="86"/>
        <end position="95"/>
    </location>
</feature>
<dbReference type="Ensembl" id="ENSEBUT00000006568.1">
    <property type="protein sequence ID" value="ENSEBUP00000006119.1"/>
    <property type="gene ID" value="ENSEBUG00000004079.1"/>
</dbReference>
<feature type="region of interest" description="Disordered" evidence="1">
    <location>
        <begin position="66"/>
        <end position="107"/>
    </location>
</feature>
<dbReference type="Proteomes" id="UP000694388">
    <property type="component" value="Unplaced"/>
</dbReference>
<feature type="compositionally biased region" description="Basic residues" evidence="1">
    <location>
        <begin position="260"/>
        <end position="274"/>
    </location>
</feature>
<accession>A0A8C4NG07</accession>
<proteinExistence type="predicted"/>
<evidence type="ECO:0000256" key="1">
    <source>
        <dbReference type="SAM" id="MobiDB-lite"/>
    </source>
</evidence>
<name>A0A8C4NG07_EPTBU</name>
<evidence type="ECO:0000313" key="2">
    <source>
        <dbReference type="Ensembl" id="ENSEBUP00000006119.1"/>
    </source>
</evidence>
<reference evidence="2" key="2">
    <citation type="submission" date="2025-09" db="UniProtKB">
        <authorList>
            <consortium name="Ensembl"/>
        </authorList>
    </citation>
    <scope>IDENTIFICATION</scope>
</reference>
<dbReference type="Pfam" id="PF15375">
    <property type="entry name" value="FSAF1"/>
    <property type="match status" value="1"/>
</dbReference>
<protein>
    <submittedName>
        <fullName evidence="2">Uncharacterized protein</fullName>
    </submittedName>
</protein>
<keyword evidence="3" id="KW-1185">Reference proteome</keyword>
<dbReference type="AlphaFoldDB" id="A0A8C4NG07"/>